<evidence type="ECO:0000256" key="2">
    <source>
        <dbReference type="ARBA" id="ARBA00008814"/>
    </source>
</evidence>
<dbReference type="PROSITE" id="PS51257">
    <property type="entry name" value="PROKAR_LIPOPROTEIN"/>
    <property type="match status" value="1"/>
</dbReference>
<dbReference type="Proteomes" id="UP001596011">
    <property type="component" value="Unassembled WGS sequence"/>
</dbReference>
<feature type="domain" description="Fe/B12 periplasmic-binding" evidence="6">
    <location>
        <begin position="106"/>
        <end position="303"/>
    </location>
</feature>
<keyword evidence="3" id="KW-0813">Transport</keyword>
<dbReference type="Gene3D" id="3.40.50.1980">
    <property type="entry name" value="Nitrogenase molybdenum iron protein domain"/>
    <property type="match status" value="2"/>
</dbReference>
<evidence type="ECO:0000259" key="6">
    <source>
        <dbReference type="Pfam" id="PF01497"/>
    </source>
</evidence>
<name>A0ABV9HLD7_9MICO</name>
<feature type="chain" id="PRO_5047500316" evidence="5">
    <location>
        <begin position="28"/>
        <end position="333"/>
    </location>
</feature>
<comment type="subcellular location">
    <subcellularLocation>
        <location evidence="1">Cell envelope</location>
    </subcellularLocation>
</comment>
<feature type="signal peptide" evidence="5">
    <location>
        <begin position="1"/>
        <end position="27"/>
    </location>
</feature>
<reference evidence="8" key="1">
    <citation type="journal article" date="2019" name="Int. J. Syst. Evol. Microbiol.">
        <title>The Global Catalogue of Microorganisms (GCM) 10K type strain sequencing project: providing services to taxonomists for standard genome sequencing and annotation.</title>
        <authorList>
            <consortium name="The Broad Institute Genomics Platform"/>
            <consortium name="The Broad Institute Genome Sequencing Center for Infectious Disease"/>
            <person name="Wu L."/>
            <person name="Ma J."/>
        </authorList>
    </citation>
    <scope>NUCLEOTIDE SEQUENCE [LARGE SCALE GENOMIC DNA]</scope>
    <source>
        <strain evidence="8">CCUG 42722</strain>
    </source>
</reference>
<keyword evidence="8" id="KW-1185">Reference proteome</keyword>
<dbReference type="EMBL" id="JBHSFI010000007">
    <property type="protein sequence ID" value="MFC4630952.1"/>
    <property type="molecule type" value="Genomic_DNA"/>
</dbReference>
<evidence type="ECO:0000313" key="8">
    <source>
        <dbReference type="Proteomes" id="UP001596011"/>
    </source>
</evidence>
<evidence type="ECO:0000256" key="5">
    <source>
        <dbReference type="SAM" id="SignalP"/>
    </source>
</evidence>
<comment type="similarity">
    <text evidence="2">Belongs to the bacterial solute-binding protein 8 family.</text>
</comment>
<dbReference type="RefSeq" id="WP_377139458.1">
    <property type="nucleotide sequence ID" value="NZ_JBHSFI010000007.1"/>
</dbReference>
<dbReference type="Pfam" id="PF01497">
    <property type="entry name" value="Peripla_BP_2"/>
    <property type="match status" value="1"/>
</dbReference>
<dbReference type="PANTHER" id="PTHR30532">
    <property type="entry name" value="IRON III DICITRATE-BINDING PERIPLASMIC PROTEIN"/>
    <property type="match status" value="1"/>
</dbReference>
<evidence type="ECO:0000256" key="1">
    <source>
        <dbReference type="ARBA" id="ARBA00004196"/>
    </source>
</evidence>
<evidence type="ECO:0000256" key="4">
    <source>
        <dbReference type="ARBA" id="ARBA00022729"/>
    </source>
</evidence>
<organism evidence="7 8">
    <name type="scientific">Promicromonospora alba</name>
    <dbReference type="NCBI Taxonomy" id="1616110"/>
    <lineage>
        <taxon>Bacteria</taxon>
        <taxon>Bacillati</taxon>
        <taxon>Actinomycetota</taxon>
        <taxon>Actinomycetes</taxon>
        <taxon>Micrococcales</taxon>
        <taxon>Promicromonosporaceae</taxon>
        <taxon>Promicromonospora</taxon>
    </lineage>
</organism>
<evidence type="ECO:0000313" key="7">
    <source>
        <dbReference type="EMBL" id="MFC4630952.1"/>
    </source>
</evidence>
<proteinExistence type="inferred from homology"/>
<dbReference type="InterPro" id="IPR002491">
    <property type="entry name" value="ABC_transptr_periplasmic_BD"/>
</dbReference>
<dbReference type="InterPro" id="IPR051313">
    <property type="entry name" value="Bact_iron-sidero_bind"/>
</dbReference>
<comment type="caution">
    <text evidence="7">The sequence shown here is derived from an EMBL/GenBank/DDBJ whole genome shotgun (WGS) entry which is preliminary data.</text>
</comment>
<sequence length="333" mass="35732">MRRPRLLATVLATAVAAGMTLTGCTSAAPDEAASGDGAWSYTSGDGKTYTADEVPTRIIAHSYAAKVLMEFGIKPVGIYADGDIDSDVGLQGADFEGIEILGEEWGKIDVEKAAGLAPDLIVGDWWPAEGGYSGLEDGVEESSKKLAELAPVVGAAQGDSIVGLIEDYAELAESLGADTSVIDEQRAEFDTAVEEFEAAVAAKPGLTALAISPYEDTYAVAVPEYAPELLDLQSWGLDVIDPAKPDPEFPYWESLSFENADTYQPDVLLFDDRSYPANQETLDAQPIAKDITAYAAGAYTSWPAYWLHTYPDYTEQLRNLTDFVNEADENLTD</sequence>
<keyword evidence="4 5" id="KW-0732">Signal</keyword>
<accession>A0ABV9HLD7</accession>
<dbReference type="PANTHER" id="PTHR30532:SF24">
    <property type="entry name" value="FERRIC ENTEROBACTIN-BINDING PERIPLASMIC PROTEIN FEPB"/>
    <property type="match status" value="1"/>
</dbReference>
<protein>
    <submittedName>
        <fullName evidence="7">ABC transporter substrate-binding protein</fullName>
    </submittedName>
</protein>
<gene>
    <name evidence="7" type="ORF">ACFO6V_22080</name>
</gene>
<evidence type="ECO:0000256" key="3">
    <source>
        <dbReference type="ARBA" id="ARBA00022448"/>
    </source>
</evidence>
<dbReference type="SUPFAM" id="SSF53807">
    <property type="entry name" value="Helical backbone' metal receptor"/>
    <property type="match status" value="1"/>
</dbReference>